<accession>A0A2U1UD16</accession>
<dbReference type="SUPFAM" id="SSF53850">
    <property type="entry name" value="Periplasmic binding protein-like II"/>
    <property type="match status" value="1"/>
</dbReference>
<dbReference type="Proteomes" id="UP000296159">
    <property type="component" value="Unassembled WGS sequence"/>
</dbReference>
<dbReference type="PIRSF" id="PIRSF002741">
    <property type="entry name" value="MppA"/>
    <property type="match status" value="1"/>
</dbReference>
<evidence type="ECO:0000256" key="1">
    <source>
        <dbReference type="ARBA" id="ARBA00005695"/>
    </source>
</evidence>
<keyword evidence="2" id="KW-0813">Transport</keyword>
<name>A0A2U1UD16_9GAMM</name>
<proteinExistence type="inferred from homology"/>
<feature type="domain" description="Solute-binding protein family 5" evidence="4">
    <location>
        <begin position="78"/>
        <end position="444"/>
    </location>
</feature>
<dbReference type="GO" id="GO:0015833">
    <property type="term" value="P:peptide transport"/>
    <property type="evidence" value="ECO:0007669"/>
    <property type="project" value="TreeGrafter"/>
</dbReference>
<evidence type="ECO:0000256" key="3">
    <source>
        <dbReference type="ARBA" id="ARBA00022729"/>
    </source>
</evidence>
<organism evidence="5 6">
    <name type="scientific">Brenneria corticis</name>
    <dbReference type="NCBI Taxonomy" id="2173106"/>
    <lineage>
        <taxon>Bacteria</taxon>
        <taxon>Pseudomonadati</taxon>
        <taxon>Pseudomonadota</taxon>
        <taxon>Gammaproteobacteria</taxon>
        <taxon>Enterobacterales</taxon>
        <taxon>Pectobacteriaceae</taxon>
        <taxon>Brenneria</taxon>
    </lineage>
</organism>
<dbReference type="InterPro" id="IPR006311">
    <property type="entry name" value="TAT_signal"/>
</dbReference>
<dbReference type="InterPro" id="IPR030678">
    <property type="entry name" value="Peptide/Ni-bd"/>
</dbReference>
<keyword evidence="3" id="KW-0732">Signal</keyword>
<keyword evidence="6" id="KW-1185">Reference proteome</keyword>
<evidence type="ECO:0000313" key="5">
    <source>
        <dbReference type="EMBL" id="PWC19502.1"/>
    </source>
</evidence>
<dbReference type="InterPro" id="IPR000914">
    <property type="entry name" value="SBP_5_dom"/>
</dbReference>
<dbReference type="InterPro" id="IPR039424">
    <property type="entry name" value="SBP_5"/>
</dbReference>
<dbReference type="Gene3D" id="3.90.76.10">
    <property type="entry name" value="Dipeptide-binding Protein, Domain 1"/>
    <property type="match status" value="1"/>
</dbReference>
<dbReference type="GO" id="GO:1904680">
    <property type="term" value="F:peptide transmembrane transporter activity"/>
    <property type="evidence" value="ECO:0007669"/>
    <property type="project" value="TreeGrafter"/>
</dbReference>
<evidence type="ECO:0000256" key="2">
    <source>
        <dbReference type="ARBA" id="ARBA00022448"/>
    </source>
</evidence>
<dbReference type="GO" id="GO:0030288">
    <property type="term" value="C:outer membrane-bounded periplasmic space"/>
    <property type="evidence" value="ECO:0007669"/>
    <property type="project" value="UniProtKB-ARBA"/>
</dbReference>
<dbReference type="AlphaFoldDB" id="A0A2U1UD16"/>
<gene>
    <name evidence="5" type="ORF">DDT56_00545</name>
</gene>
<dbReference type="GO" id="GO:0043190">
    <property type="term" value="C:ATP-binding cassette (ABC) transporter complex"/>
    <property type="evidence" value="ECO:0007669"/>
    <property type="project" value="InterPro"/>
</dbReference>
<dbReference type="Gene3D" id="3.40.190.10">
    <property type="entry name" value="Periplasmic binding protein-like II"/>
    <property type="match status" value="1"/>
</dbReference>
<sequence length="533" mass="59330">MKLDRRDFMLLMGSSVMLPVFGSSFGARAQESVTGGMLRIFLNEPTSLCSAFNSAGQIAQISPKIFDGLVEYDFDMVPQPRLATSVELSADAKTLTIKLREGLRWHDGKPLTSADVQFSAMEVWKILHPRGRATYGTLREVETPDETTAIFRFSSPAGFVLNALNSSEAQVIPRHIYQGTDILTNPANISPVGSGPFRFVEWRQGEYILLERNPDYWDKGKPYLDRIVVLLQQDPSSRAIAFETQEVEFAGAVPVSFADARRLDALPYIEVPDKGFEAYGNNVFTEVNLRRPNLQDVRVRRAILHAIDREFILKNIFFGFGSVATGPVPQTITKFYTADVPQYPFDPELAQTLLDEAGFTPGADNLRLRLTIDAPPSGAGVYIAVAEYIKQALRIVGIDATIRSSDFATFYKRIYTDYDFDLTVTGASALTDPTIGVQRFFWSKNITPGVPFSNSSGYAKPETDALLEAAQREPDSQRRVEIFYKFQYLVVTDLPILPLADVPYFAVKNTRVHNSELTPFGSAGSFADVYLTP</sequence>
<evidence type="ECO:0000259" key="4">
    <source>
        <dbReference type="Pfam" id="PF00496"/>
    </source>
</evidence>
<dbReference type="PANTHER" id="PTHR30290">
    <property type="entry name" value="PERIPLASMIC BINDING COMPONENT OF ABC TRANSPORTER"/>
    <property type="match status" value="1"/>
</dbReference>
<dbReference type="EMBL" id="QDKH01000001">
    <property type="protein sequence ID" value="PWC19502.1"/>
    <property type="molecule type" value="Genomic_DNA"/>
</dbReference>
<evidence type="ECO:0000313" key="6">
    <source>
        <dbReference type="Proteomes" id="UP000296159"/>
    </source>
</evidence>
<dbReference type="CDD" id="cd08517">
    <property type="entry name" value="PBP2_NikA_DppA_OppA_like_13"/>
    <property type="match status" value="1"/>
</dbReference>
<dbReference type="RefSeq" id="WP_136164572.1">
    <property type="nucleotide sequence ID" value="NZ_KZ819071.1"/>
</dbReference>
<dbReference type="Gene3D" id="3.10.105.10">
    <property type="entry name" value="Dipeptide-binding Protein, Domain 3"/>
    <property type="match status" value="1"/>
</dbReference>
<reference evidence="5 6" key="1">
    <citation type="submission" date="2018-04" db="EMBL/GenBank/DDBJ databases">
        <title>Brenneria corticis sp.nov.</title>
        <authorList>
            <person name="Li Y."/>
        </authorList>
    </citation>
    <scope>NUCLEOTIDE SEQUENCE [LARGE SCALE GENOMIC DNA]</scope>
    <source>
        <strain evidence="5 6">CFCC 11842</strain>
    </source>
</reference>
<dbReference type="Pfam" id="PF00496">
    <property type="entry name" value="SBP_bac_5"/>
    <property type="match status" value="1"/>
</dbReference>
<dbReference type="PANTHER" id="PTHR30290:SF9">
    <property type="entry name" value="OLIGOPEPTIDE-BINDING PROTEIN APPA"/>
    <property type="match status" value="1"/>
</dbReference>
<dbReference type="PROSITE" id="PS51318">
    <property type="entry name" value="TAT"/>
    <property type="match status" value="1"/>
</dbReference>
<comment type="caution">
    <text evidence="5">The sequence shown here is derived from an EMBL/GenBank/DDBJ whole genome shotgun (WGS) entry which is preliminary data.</text>
</comment>
<protein>
    <submittedName>
        <fullName evidence="5">ABC transporter substrate-binding protein</fullName>
    </submittedName>
</protein>
<comment type="similarity">
    <text evidence="1">Belongs to the bacterial solute-binding protein 5 family.</text>
</comment>